<protein>
    <submittedName>
        <fullName evidence="1">Uncharacterized protein</fullName>
    </submittedName>
</protein>
<name>A0ABX7JJ01_9RHOB</name>
<dbReference type="RefSeq" id="WP_205295208.1">
    <property type="nucleotide sequence ID" value="NZ_CP070369.1"/>
</dbReference>
<reference evidence="1 2" key="1">
    <citation type="submission" date="2021-02" db="EMBL/GenBank/DDBJ databases">
        <title>Paracoccus methylovroum sp.nov., a new methanol and methylamine utilizing methylotrophic denitrifer.</title>
        <authorList>
            <person name="Timsy T."/>
            <person name="Behrendt U."/>
            <person name="Ulrich A."/>
            <person name="Spanner T."/>
            <person name="Foesel B.U."/>
            <person name="Horn M.A."/>
            <person name="Kolb S."/>
        </authorList>
    </citation>
    <scope>NUCLEOTIDE SEQUENCE [LARGE SCALE GENOMIC DNA]</scope>
    <source>
        <strain evidence="1 2">H4-D09</strain>
        <plasmid evidence="1 2">p1</plasmid>
    </source>
</reference>
<organism evidence="1 2">
    <name type="scientific">Paracoccus methylovorus</name>
    <dbReference type="NCBI Taxonomy" id="2812658"/>
    <lineage>
        <taxon>Bacteria</taxon>
        <taxon>Pseudomonadati</taxon>
        <taxon>Pseudomonadota</taxon>
        <taxon>Alphaproteobacteria</taxon>
        <taxon>Rhodobacterales</taxon>
        <taxon>Paracoccaceae</taxon>
        <taxon>Paracoccus</taxon>
    </lineage>
</organism>
<keyword evidence="2" id="KW-1185">Reference proteome</keyword>
<proteinExistence type="predicted"/>
<sequence length="120" mass="12780">MLETILLMLTLMPGGDVRVTFSHSADADECEAYREVVSGILEEAGNPPLVALCGETDLRVTPFVHGTRPEDEVHRYRVELPSAGGYQVTPLPAGTACTPAPQANPAVYCARSAQMVLPNG</sequence>
<geneLocation type="plasmid" evidence="1 2">
    <name>p1</name>
</geneLocation>
<keyword evidence="1" id="KW-0614">Plasmid</keyword>
<accession>A0ABX7JJ01</accession>
<gene>
    <name evidence="1" type="ORF">JWJ88_12075</name>
</gene>
<dbReference type="Proteomes" id="UP000663629">
    <property type="component" value="Plasmid p1"/>
</dbReference>
<dbReference type="EMBL" id="CP070369">
    <property type="protein sequence ID" value="QRZ14231.1"/>
    <property type="molecule type" value="Genomic_DNA"/>
</dbReference>
<evidence type="ECO:0000313" key="1">
    <source>
        <dbReference type="EMBL" id="QRZ14231.1"/>
    </source>
</evidence>
<evidence type="ECO:0000313" key="2">
    <source>
        <dbReference type="Proteomes" id="UP000663629"/>
    </source>
</evidence>